<feature type="signal peptide" evidence="2">
    <location>
        <begin position="1"/>
        <end position="22"/>
    </location>
</feature>
<dbReference type="AlphaFoldDB" id="A0A932A9G2"/>
<dbReference type="EMBL" id="JACPNR010000012">
    <property type="protein sequence ID" value="MBI2679099.1"/>
    <property type="molecule type" value="Genomic_DNA"/>
</dbReference>
<evidence type="ECO:0000313" key="4">
    <source>
        <dbReference type="Proteomes" id="UP000779809"/>
    </source>
</evidence>
<feature type="compositionally biased region" description="Low complexity" evidence="1">
    <location>
        <begin position="297"/>
        <end position="312"/>
    </location>
</feature>
<evidence type="ECO:0000256" key="1">
    <source>
        <dbReference type="SAM" id="MobiDB-lite"/>
    </source>
</evidence>
<accession>A0A932A9G2</accession>
<feature type="compositionally biased region" description="Polar residues" evidence="1">
    <location>
        <begin position="250"/>
        <end position="276"/>
    </location>
</feature>
<gene>
    <name evidence="3" type="ORF">HYX28_09990</name>
</gene>
<feature type="chain" id="PRO_5036819711" evidence="2">
    <location>
        <begin position="23"/>
        <end position="489"/>
    </location>
</feature>
<protein>
    <submittedName>
        <fullName evidence="3">Uncharacterized protein</fullName>
    </submittedName>
</protein>
<name>A0A932A9G2_9BACT</name>
<dbReference type="Proteomes" id="UP000779809">
    <property type="component" value="Unassembled WGS sequence"/>
</dbReference>
<evidence type="ECO:0000256" key="2">
    <source>
        <dbReference type="SAM" id="SignalP"/>
    </source>
</evidence>
<proteinExistence type="predicted"/>
<sequence>MRHARLHIVAAILVCLATTSFATGRTRAERWRAPAGTREILMNHREAQGLGDHGKEKLKGFSAIRVTRKITRSGAAAYNNACEAKEPDRIRMESGTGAVVINTASMRIETDTAGTVNRRPLTPYHDSVIAMCLVPPSKSATSEKVRMIGKERVDGKPAYHMLAIDDVGQYDEWIDAANYTLVQRKQSGVILNTVEQWTDFRNVSGLMVPFDHFTRNTSTLNPWTEDEALTRFDFDPQINDADFSAEATKPTMTGSATSGSAGTPTNQPSGSVISGNIGGQNVSVNVNDALATLSGRQPAAQATTSQPASGTANVSSGTPAAESQSTTSNNTQATVANQVAQAAKDPNATVAAAQAAAANKQVPSGVPGPSVVRQIGHGQIISPACSDATNLVAIDEVSTGYKDPSADMRFTVTNIGTEELYVDRVNCKEVSRMKPRDSKRCIYASKSGWVVVVAKSKDIFNPSSGGANTCGEGFNALTTMQESKLGVGK</sequence>
<reference evidence="3" key="1">
    <citation type="submission" date="2020-07" db="EMBL/GenBank/DDBJ databases">
        <title>Huge and variable diversity of episymbiotic CPR bacteria and DPANN archaea in groundwater ecosystems.</title>
        <authorList>
            <person name="He C.Y."/>
            <person name="Keren R."/>
            <person name="Whittaker M."/>
            <person name="Farag I.F."/>
            <person name="Doudna J."/>
            <person name="Cate J.H.D."/>
            <person name="Banfield J.F."/>
        </authorList>
    </citation>
    <scope>NUCLEOTIDE SEQUENCE</scope>
    <source>
        <strain evidence="3">NC_groundwater_580_Pr5_B-0.1um_64_19</strain>
    </source>
</reference>
<feature type="compositionally biased region" description="Low complexity" evidence="1">
    <location>
        <begin position="320"/>
        <end position="330"/>
    </location>
</feature>
<evidence type="ECO:0000313" key="3">
    <source>
        <dbReference type="EMBL" id="MBI2679099.1"/>
    </source>
</evidence>
<comment type="caution">
    <text evidence="3">The sequence shown here is derived from an EMBL/GenBank/DDBJ whole genome shotgun (WGS) entry which is preliminary data.</text>
</comment>
<feature type="region of interest" description="Disordered" evidence="1">
    <location>
        <begin position="245"/>
        <end position="276"/>
    </location>
</feature>
<keyword evidence="2" id="KW-0732">Signal</keyword>
<feature type="region of interest" description="Disordered" evidence="1">
    <location>
        <begin position="295"/>
        <end position="330"/>
    </location>
</feature>
<organism evidence="3 4">
    <name type="scientific">Candidatus Korobacter versatilis</name>
    <dbReference type="NCBI Taxonomy" id="658062"/>
    <lineage>
        <taxon>Bacteria</taxon>
        <taxon>Pseudomonadati</taxon>
        <taxon>Acidobacteriota</taxon>
        <taxon>Terriglobia</taxon>
        <taxon>Terriglobales</taxon>
        <taxon>Candidatus Korobacteraceae</taxon>
        <taxon>Candidatus Korobacter</taxon>
    </lineage>
</organism>